<gene>
    <name evidence="1" type="ORF">TVAG_056980</name>
</gene>
<dbReference type="Proteomes" id="UP000001542">
    <property type="component" value="Unassembled WGS sequence"/>
</dbReference>
<evidence type="ECO:0000313" key="2">
    <source>
        <dbReference type="Proteomes" id="UP000001542"/>
    </source>
</evidence>
<dbReference type="EMBL" id="DS113412">
    <property type="protein sequence ID" value="EAY06904.1"/>
    <property type="molecule type" value="Genomic_DNA"/>
</dbReference>
<evidence type="ECO:0000313" key="1">
    <source>
        <dbReference type="EMBL" id="EAY06904.1"/>
    </source>
</evidence>
<sequence length="162" mass="18640">MLIALSYLAIRIPNKRIKLAEDVFENCQSIIDRELKEDDTFYELTINAGECRELSSYSYTLASESDFVVDLYTDADLTKPLKTAKNAFFLNLPLGDDHLYTSTIKCSDSSKECKVQLYKQPTPAYKMTDQGEEISIMVYVTSTKEGKIEFQRKKMYMHIQLS</sequence>
<proteinExistence type="predicted"/>
<dbReference type="KEGG" id="tva:4764787"/>
<dbReference type="InParanoid" id="A2EKA6"/>
<name>A2EKA6_TRIV3</name>
<protein>
    <submittedName>
        <fullName evidence="1">Uncharacterized protein</fullName>
    </submittedName>
</protein>
<dbReference type="RefSeq" id="XP_001319127.1">
    <property type="nucleotide sequence ID" value="XM_001319092.1"/>
</dbReference>
<dbReference type="AlphaFoldDB" id="A2EKA6"/>
<keyword evidence="2" id="KW-1185">Reference proteome</keyword>
<accession>A2EKA6</accession>
<dbReference type="VEuPathDB" id="TrichDB:TVAGG3_0772760"/>
<reference evidence="1" key="2">
    <citation type="journal article" date="2007" name="Science">
        <title>Draft genome sequence of the sexually transmitted pathogen Trichomonas vaginalis.</title>
        <authorList>
            <person name="Carlton J.M."/>
            <person name="Hirt R.P."/>
            <person name="Silva J.C."/>
            <person name="Delcher A.L."/>
            <person name="Schatz M."/>
            <person name="Zhao Q."/>
            <person name="Wortman J.R."/>
            <person name="Bidwell S.L."/>
            <person name="Alsmark U.C.M."/>
            <person name="Besteiro S."/>
            <person name="Sicheritz-Ponten T."/>
            <person name="Noel C.J."/>
            <person name="Dacks J.B."/>
            <person name="Foster P.G."/>
            <person name="Simillion C."/>
            <person name="Van de Peer Y."/>
            <person name="Miranda-Saavedra D."/>
            <person name="Barton G.J."/>
            <person name="Westrop G.D."/>
            <person name="Mueller S."/>
            <person name="Dessi D."/>
            <person name="Fiori P.L."/>
            <person name="Ren Q."/>
            <person name="Paulsen I."/>
            <person name="Zhang H."/>
            <person name="Bastida-Corcuera F.D."/>
            <person name="Simoes-Barbosa A."/>
            <person name="Brown M.T."/>
            <person name="Hayes R.D."/>
            <person name="Mukherjee M."/>
            <person name="Okumura C.Y."/>
            <person name="Schneider R."/>
            <person name="Smith A.J."/>
            <person name="Vanacova S."/>
            <person name="Villalvazo M."/>
            <person name="Haas B.J."/>
            <person name="Pertea M."/>
            <person name="Feldblyum T.V."/>
            <person name="Utterback T.R."/>
            <person name="Shu C.L."/>
            <person name="Osoegawa K."/>
            <person name="de Jong P.J."/>
            <person name="Hrdy I."/>
            <person name="Horvathova L."/>
            <person name="Zubacova Z."/>
            <person name="Dolezal P."/>
            <person name="Malik S.B."/>
            <person name="Logsdon J.M. Jr."/>
            <person name="Henze K."/>
            <person name="Gupta A."/>
            <person name="Wang C.C."/>
            <person name="Dunne R.L."/>
            <person name="Upcroft J.A."/>
            <person name="Upcroft P."/>
            <person name="White O."/>
            <person name="Salzberg S.L."/>
            <person name="Tang P."/>
            <person name="Chiu C.-H."/>
            <person name="Lee Y.-S."/>
            <person name="Embley T.M."/>
            <person name="Coombs G.H."/>
            <person name="Mottram J.C."/>
            <person name="Tachezy J."/>
            <person name="Fraser-Liggett C.M."/>
            <person name="Johnson P.J."/>
        </authorList>
    </citation>
    <scope>NUCLEOTIDE SEQUENCE [LARGE SCALE GENOMIC DNA]</scope>
    <source>
        <strain evidence="1">G3</strain>
    </source>
</reference>
<reference evidence="1" key="1">
    <citation type="submission" date="2006-10" db="EMBL/GenBank/DDBJ databases">
        <authorList>
            <person name="Amadeo P."/>
            <person name="Zhao Q."/>
            <person name="Wortman J."/>
            <person name="Fraser-Liggett C."/>
            <person name="Carlton J."/>
        </authorList>
    </citation>
    <scope>NUCLEOTIDE SEQUENCE</scope>
    <source>
        <strain evidence="1">G3</strain>
    </source>
</reference>
<organism evidence="1 2">
    <name type="scientific">Trichomonas vaginalis (strain ATCC PRA-98 / G3)</name>
    <dbReference type="NCBI Taxonomy" id="412133"/>
    <lineage>
        <taxon>Eukaryota</taxon>
        <taxon>Metamonada</taxon>
        <taxon>Parabasalia</taxon>
        <taxon>Trichomonadida</taxon>
        <taxon>Trichomonadidae</taxon>
        <taxon>Trichomonas</taxon>
    </lineage>
</organism>
<dbReference type="VEuPathDB" id="TrichDB:TVAG_056980"/>